<evidence type="ECO:0000256" key="3">
    <source>
        <dbReference type="ARBA" id="ARBA00023163"/>
    </source>
</evidence>
<evidence type="ECO:0000256" key="1">
    <source>
        <dbReference type="ARBA" id="ARBA00023015"/>
    </source>
</evidence>
<accession>A0A9X8QXW5</accession>
<dbReference type="InterPro" id="IPR001845">
    <property type="entry name" value="HTH_ArsR_DNA-bd_dom"/>
</dbReference>
<dbReference type="RefSeq" id="WP_079182169.1">
    <property type="nucleotide sequence ID" value="NZ_FRBK01000016.1"/>
</dbReference>
<evidence type="ECO:0000256" key="2">
    <source>
        <dbReference type="ARBA" id="ARBA00023125"/>
    </source>
</evidence>
<organism evidence="6 7">
    <name type="scientific">Streptomyces yunnanensis</name>
    <dbReference type="NCBI Taxonomy" id="156453"/>
    <lineage>
        <taxon>Bacteria</taxon>
        <taxon>Bacillati</taxon>
        <taxon>Actinomycetota</taxon>
        <taxon>Actinomycetes</taxon>
        <taxon>Kitasatosporales</taxon>
        <taxon>Streptomycetaceae</taxon>
        <taxon>Streptomyces</taxon>
    </lineage>
</organism>
<evidence type="ECO:0000259" key="5">
    <source>
        <dbReference type="PROSITE" id="PS50987"/>
    </source>
</evidence>
<evidence type="ECO:0000313" key="7">
    <source>
        <dbReference type="Proteomes" id="UP000184388"/>
    </source>
</evidence>
<dbReference type="InterPro" id="IPR011991">
    <property type="entry name" value="ArsR-like_HTH"/>
</dbReference>
<dbReference type="Gene3D" id="1.10.10.10">
    <property type="entry name" value="Winged helix-like DNA-binding domain superfamily/Winged helix DNA-binding domain"/>
    <property type="match status" value="1"/>
</dbReference>
<dbReference type="SUPFAM" id="SSF46785">
    <property type="entry name" value="Winged helix' DNA-binding domain"/>
    <property type="match status" value="1"/>
</dbReference>
<dbReference type="CDD" id="cd00090">
    <property type="entry name" value="HTH_ARSR"/>
    <property type="match status" value="1"/>
</dbReference>
<proteinExistence type="predicted"/>
<gene>
    <name evidence="6" type="ORF">SAMN05216268_116124</name>
</gene>
<keyword evidence="3" id="KW-0804">Transcription</keyword>
<dbReference type="GO" id="GO:0003677">
    <property type="term" value="F:DNA binding"/>
    <property type="evidence" value="ECO:0007669"/>
    <property type="project" value="UniProtKB-KW"/>
</dbReference>
<dbReference type="Proteomes" id="UP000184388">
    <property type="component" value="Unassembled WGS sequence"/>
</dbReference>
<feature type="compositionally biased region" description="Pro residues" evidence="4">
    <location>
        <begin position="12"/>
        <end position="22"/>
    </location>
</feature>
<dbReference type="PANTHER" id="PTHR33154:SF12">
    <property type="entry name" value="TRANSCRIPTIONAL REGULATORY PROTEIN"/>
    <property type="match status" value="1"/>
</dbReference>
<dbReference type="InterPro" id="IPR051081">
    <property type="entry name" value="HTH_MetalResp_TranReg"/>
</dbReference>
<dbReference type="PANTHER" id="PTHR33154">
    <property type="entry name" value="TRANSCRIPTIONAL REGULATOR, ARSR FAMILY"/>
    <property type="match status" value="1"/>
</dbReference>
<evidence type="ECO:0000256" key="4">
    <source>
        <dbReference type="SAM" id="MobiDB-lite"/>
    </source>
</evidence>
<keyword evidence="1" id="KW-0805">Transcription regulation</keyword>
<dbReference type="GO" id="GO:0003700">
    <property type="term" value="F:DNA-binding transcription factor activity"/>
    <property type="evidence" value="ECO:0007669"/>
    <property type="project" value="InterPro"/>
</dbReference>
<keyword evidence="2 6" id="KW-0238">DNA-binding</keyword>
<dbReference type="PRINTS" id="PR00778">
    <property type="entry name" value="HTHARSR"/>
</dbReference>
<evidence type="ECO:0000313" key="6">
    <source>
        <dbReference type="EMBL" id="SHM92923.1"/>
    </source>
</evidence>
<dbReference type="InterPro" id="IPR036390">
    <property type="entry name" value="WH_DNA-bd_sf"/>
</dbReference>
<reference evidence="7" key="1">
    <citation type="submission" date="2016-11" db="EMBL/GenBank/DDBJ databases">
        <authorList>
            <person name="Jaros S."/>
            <person name="Januszkiewicz K."/>
            <person name="Wedrychowicz H."/>
        </authorList>
    </citation>
    <scope>NUCLEOTIDE SEQUENCE [LARGE SCALE GENOMIC DNA]</scope>
    <source>
        <strain evidence="7">CGMCC 4.3555</strain>
    </source>
</reference>
<feature type="domain" description="HTH arsR-type" evidence="5">
    <location>
        <begin position="35"/>
        <end position="128"/>
    </location>
</feature>
<dbReference type="EMBL" id="FRBK01000016">
    <property type="protein sequence ID" value="SHM92923.1"/>
    <property type="molecule type" value="Genomic_DNA"/>
</dbReference>
<dbReference type="InterPro" id="IPR036388">
    <property type="entry name" value="WH-like_DNA-bd_sf"/>
</dbReference>
<dbReference type="AlphaFoldDB" id="A0A9X8QXW5"/>
<protein>
    <submittedName>
        <fullName evidence="6">DNA-binding transcriptional regulator, ArsR family</fullName>
    </submittedName>
</protein>
<dbReference type="PROSITE" id="PS50987">
    <property type="entry name" value="HTH_ARSR_2"/>
    <property type="match status" value="1"/>
</dbReference>
<comment type="caution">
    <text evidence="6">The sequence shown here is derived from an EMBL/GenBank/DDBJ whole genome shotgun (WGS) entry which is preliminary data.</text>
</comment>
<feature type="region of interest" description="Disordered" evidence="4">
    <location>
        <begin position="1"/>
        <end position="37"/>
    </location>
</feature>
<dbReference type="SMART" id="SM00418">
    <property type="entry name" value="HTH_ARSR"/>
    <property type="match status" value="1"/>
</dbReference>
<sequence length="141" mass="15388">MSRTVPAGTPGANPPPRSPGPEEPAATSTPADPDQPETARIQLGDLLQAFSDPLRRRIVHRLATQGEAGCGDIDLPVTRATGSYHFRILRTAGWTHTRRSGRERYISLRRADLEARFPGLLEALLRADEAERKAVAEPDAM</sequence>
<name>A0A9X8QXW5_9ACTN</name>